<feature type="compositionally biased region" description="Low complexity" evidence="1">
    <location>
        <begin position="1165"/>
        <end position="1177"/>
    </location>
</feature>
<evidence type="ECO:0000259" key="3">
    <source>
        <dbReference type="Pfam" id="PF12458"/>
    </source>
</evidence>
<dbReference type="InterPro" id="IPR027417">
    <property type="entry name" value="P-loop_NTPase"/>
</dbReference>
<dbReference type="Proteomes" id="UP000608955">
    <property type="component" value="Unassembled WGS sequence"/>
</dbReference>
<dbReference type="InterPro" id="IPR003959">
    <property type="entry name" value="ATPase_AAA_core"/>
</dbReference>
<dbReference type="RefSeq" id="WP_190176406.1">
    <property type="nucleotide sequence ID" value="NZ_BMVF01000002.1"/>
</dbReference>
<evidence type="ECO:0000313" key="6">
    <source>
        <dbReference type="Proteomes" id="UP000608955"/>
    </source>
</evidence>
<dbReference type="Pfam" id="PF25472">
    <property type="entry name" value="DUF7902"/>
    <property type="match status" value="1"/>
</dbReference>
<reference evidence="5" key="2">
    <citation type="submission" date="2020-09" db="EMBL/GenBank/DDBJ databases">
        <authorList>
            <person name="Sun Q."/>
            <person name="Ohkuma M."/>
        </authorList>
    </citation>
    <scope>NUCLEOTIDE SEQUENCE</scope>
    <source>
        <strain evidence="5">JCM 4654</strain>
    </source>
</reference>
<evidence type="ECO:0000256" key="1">
    <source>
        <dbReference type="SAM" id="MobiDB-lite"/>
    </source>
</evidence>
<accession>A0A918Y0F1</accession>
<organism evidence="5 6">
    <name type="scientific">Streptomyces naganishii JCM 4654</name>
    <dbReference type="NCBI Taxonomy" id="1306179"/>
    <lineage>
        <taxon>Bacteria</taxon>
        <taxon>Bacillati</taxon>
        <taxon>Actinomycetota</taxon>
        <taxon>Actinomycetes</taxon>
        <taxon>Kitasatosporales</taxon>
        <taxon>Streptomycetaceae</taxon>
        <taxon>Streptomyces</taxon>
    </lineage>
</organism>
<dbReference type="InterPro" id="IPR020958">
    <property type="entry name" value="DUF3686"/>
</dbReference>
<dbReference type="GO" id="GO:0005524">
    <property type="term" value="F:ATP binding"/>
    <property type="evidence" value="ECO:0007669"/>
    <property type="project" value="InterPro"/>
</dbReference>
<feature type="domain" description="DUF7902" evidence="4">
    <location>
        <begin position="660"/>
        <end position="744"/>
    </location>
</feature>
<dbReference type="InterPro" id="IPR057224">
    <property type="entry name" value="DUF7902"/>
</dbReference>
<dbReference type="EMBL" id="BMVF01000002">
    <property type="protein sequence ID" value="GHD85478.1"/>
    <property type="molecule type" value="Genomic_DNA"/>
</dbReference>
<dbReference type="Pfam" id="PF12458">
    <property type="entry name" value="DUF3686"/>
    <property type="match status" value="1"/>
</dbReference>
<evidence type="ECO:0008006" key="7">
    <source>
        <dbReference type="Google" id="ProtNLM"/>
    </source>
</evidence>
<comment type="caution">
    <text evidence="5">The sequence shown here is derived from an EMBL/GenBank/DDBJ whole genome shotgun (WGS) entry which is preliminary data.</text>
</comment>
<reference evidence="5" key="1">
    <citation type="journal article" date="2014" name="Int. J. Syst. Evol. Microbiol.">
        <title>Complete genome sequence of Corynebacterium casei LMG S-19264T (=DSM 44701T), isolated from a smear-ripened cheese.</title>
        <authorList>
            <consortium name="US DOE Joint Genome Institute (JGI-PGF)"/>
            <person name="Walter F."/>
            <person name="Albersmeier A."/>
            <person name="Kalinowski J."/>
            <person name="Ruckert C."/>
        </authorList>
    </citation>
    <scope>NUCLEOTIDE SEQUENCE</scope>
    <source>
        <strain evidence="5">JCM 4654</strain>
    </source>
</reference>
<feature type="compositionally biased region" description="Basic and acidic residues" evidence="1">
    <location>
        <begin position="22"/>
        <end position="43"/>
    </location>
</feature>
<dbReference type="SUPFAM" id="SSF52540">
    <property type="entry name" value="P-loop containing nucleoside triphosphate hydrolases"/>
    <property type="match status" value="1"/>
</dbReference>
<proteinExistence type="predicted"/>
<evidence type="ECO:0000313" key="5">
    <source>
        <dbReference type="EMBL" id="GHD85478.1"/>
    </source>
</evidence>
<feature type="region of interest" description="Disordered" evidence="1">
    <location>
        <begin position="1107"/>
        <end position="1180"/>
    </location>
</feature>
<keyword evidence="6" id="KW-1185">Reference proteome</keyword>
<dbReference type="Gene3D" id="3.40.50.300">
    <property type="entry name" value="P-loop containing nucleotide triphosphate hydrolases"/>
    <property type="match status" value="1"/>
</dbReference>
<feature type="domain" description="ATPase AAA-type core" evidence="2">
    <location>
        <begin position="1428"/>
        <end position="1477"/>
    </location>
</feature>
<feature type="domain" description="DUF3686" evidence="3">
    <location>
        <begin position="88"/>
        <end position="539"/>
    </location>
</feature>
<evidence type="ECO:0000259" key="2">
    <source>
        <dbReference type="Pfam" id="PF00004"/>
    </source>
</evidence>
<sequence>MATVLETGPHDGPRDGPQGGPRDGHRDGAHGGPRDRTRNERHGTARTTSTAGEAVHAVDAVDTVDTVDAVDAGAYEILRDRLAARAAELARGAELLNARRAEEFGAPRLELAGSGRLRTGHPCVPRDVVAVAGHLLFGYDGGRPGPAPGDVLALYDRDLNRLPEDAVPGLLDDPAFVREFAALHRYYRQARLLRLHRVEDRLLAVFRTGEKADDIRVLRWDLTDGGGAVFLDARGERDHVLPPAHDFEWTEATRAAHRPGRHPHVAIRDGADELYVSTVGGFLTVKTEDDTETGEGIHSEPVDDPLQALADAGIAHARVGAMILLRVRPYKEAADRHLVFNTLTRTVVRLDGIGQGCRRLPEDQGVVFPGGYCLADGTHKTYELDARGLEFEREARSPYGEDVLYAFHDRAEGRSLLLSYNTLRKEAATPLVCHGWALFDDGALMVLRADLSGAAGSAPEPARVHPIQQWTSPYVSDTHAAAVTAASGTSPLARVGNADLVRGISDCLSVARAAAATTPTVEVYEALVAACVRAADTHHWLGEEDLGGLRTPLEEVRETAGQVLAEFRTVRTLTDRAAEALDEAAERLAAVVRRLRGEAPRTAAAWVDGLTELRRAQGHLLTLKEMRYADTARIDELAAGAGDDLAAFGRRAAAHLAREDAFAEHRQDVERLASQAEAITGAAEAGPLGQRLDDLAATLRTVTEVVTGLDIADATVRTSVLERVAEVLGGVNRAHALLAARRRELGEREGRAEFAAEFTLLGQSVTGALAAAGTPEACDEQLSGALVRLENLESRFAEFDDFLDQLAARRTEVHDAFAARKQSLLDARARRAERLAASAARILETIGRRSPELQDTDAVSTFFASDPLVAKVRRTAEELRELGDPVRAQELDGWLRAAREEAARALRDRTDLYADGGRTIRLGGHRFAVTTQPLDLTLVPHGDGLAFALTGTDYRTPVTDPDFAATRPCWDRHLPSESPEVYRAEHLAARLLREHGPAALREAADLPALVRTAAEEAYDEGYERGVHDHDATAVLTALLPLYERAGLLRHEPAARAAAQLFWAHATTPAERAGWTRRALSLARARAVFGPGTTTAVAELERELAEAIASRERSTRARSPQTTGDGWPATTGGGWPAAGGERAVTTGERPPAGAGGEAPPAPTAPAAPGSAPAPTGPSVTPAAVEALSGSAVTALSEEAGFTAISGSGATAPSGSAVVGELAASAAAYLVEELTTGPEGFVVGAGTRALLDKFRRTAGGSAYDEDLAALDDLAARRQLAEAWLTAYVTATGASATEGDLAEAVAVELCPDLPRYESEVSPETTAEGLLGTHPRITGGRLTLRIDEFLARTARFRTREVPAFRAYQRRRTELVAAERARLRLDDHRPRALTSFVRNRLVDEVYLPLVGDSLARQLGTADGGGCTDTGGLLLLVSPPGYGKTTLMEYVADRLGLMMVRISGPALGRGVTSLDPAEAPNATARQEVEKINFALAAGANTLLHLDDIQHTSPELLQKFIPLCDATRRVDGVWDGEPRTYDLRGKRFAVCMTGNPYTESGDRFRVPDMLANRADVWNLGDVLTGKEDVFALSFLENALTANPVTAPLAGRDRRDLEVLVAMAASPQDAATLTGRLTHPCEPAELERITAVLRHLLAVRETVLAVNAAYIASAAQADATRTEPPFRLQGSYRTMNRIAQRVRPVMNDAELAAAVEDHFAAEAQTLTSGAEAGLLKLAELRGTLTPEQAARWAELKDAYTRVRPLGTPTADPLDRATSALALLADRLAAIETALTAATPPAPRHRGDGQDRG</sequence>
<dbReference type="GO" id="GO:0016887">
    <property type="term" value="F:ATP hydrolysis activity"/>
    <property type="evidence" value="ECO:0007669"/>
    <property type="project" value="InterPro"/>
</dbReference>
<protein>
    <recommendedName>
        <fullName evidence="7">Large glycine/alanine rich protein</fullName>
    </recommendedName>
</protein>
<dbReference type="Pfam" id="PF00004">
    <property type="entry name" value="AAA"/>
    <property type="match status" value="1"/>
</dbReference>
<feature type="region of interest" description="Disordered" evidence="1">
    <location>
        <begin position="1"/>
        <end position="51"/>
    </location>
</feature>
<evidence type="ECO:0000259" key="4">
    <source>
        <dbReference type="Pfam" id="PF25472"/>
    </source>
</evidence>
<gene>
    <name evidence="5" type="ORF">GCM10010508_09400</name>
</gene>
<name>A0A918Y0F1_9ACTN</name>